<feature type="domain" description="HSF-type DNA-binding" evidence="6">
    <location>
        <begin position="1"/>
        <end position="104"/>
    </location>
</feature>
<keyword evidence="9" id="KW-1185">Reference proteome</keyword>
<feature type="non-terminal residue" evidence="8">
    <location>
        <position position="104"/>
    </location>
</feature>
<comment type="subcellular location">
    <subcellularLocation>
        <location evidence="1">Nucleus</location>
    </subcellularLocation>
</comment>
<comment type="caution">
    <text evidence="8">The sequence shown here is derived from an EMBL/GenBank/DDBJ whole genome shotgun (WGS) entry which is preliminary data.</text>
</comment>
<dbReference type="Gene3D" id="1.10.10.10">
    <property type="entry name" value="Winged helix-like DNA-binding domain superfamily/Winged helix DNA-binding domain"/>
    <property type="match status" value="1"/>
</dbReference>
<keyword evidence="3 8" id="KW-0238">DNA-binding</keyword>
<protein>
    <submittedName>
        <fullName evidence="8">Winged helix DNA-binding domain-containing protein</fullName>
    </submittedName>
</protein>
<evidence type="ECO:0000313" key="8">
    <source>
        <dbReference type="EMBL" id="ORY74029.1"/>
    </source>
</evidence>
<dbReference type="Proteomes" id="UP000193920">
    <property type="component" value="Unassembled WGS sequence"/>
</dbReference>
<dbReference type="STRING" id="1754190.A0A1Y2ER63"/>
<gene>
    <name evidence="8" type="ORF">LY90DRAFT_402205</name>
    <name evidence="7" type="ORF">LY90DRAFT_442199</name>
</gene>
<evidence type="ECO:0000256" key="2">
    <source>
        <dbReference type="ARBA" id="ARBA00006403"/>
    </source>
</evidence>
<name>A0A1Y2ER63_9FUNG</name>
<evidence type="ECO:0000313" key="9">
    <source>
        <dbReference type="Proteomes" id="UP000193920"/>
    </source>
</evidence>
<dbReference type="PANTHER" id="PTHR10015:SF427">
    <property type="entry name" value="HEAT SHOCK FACTOR PROTEIN"/>
    <property type="match status" value="1"/>
</dbReference>
<comment type="similarity">
    <text evidence="2 5">Belongs to the HSF family.</text>
</comment>
<dbReference type="InterPro" id="IPR036390">
    <property type="entry name" value="WH_DNA-bd_sf"/>
</dbReference>
<dbReference type="EMBL" id="MCOG01000031">
    <property type="protein sequence ID" value="ORY74029.1"/>
    <property type="molecule type" value="Genomic_DNA"/>
</dbReference>
<evidence type="ECO:0000256" key="5">
    <source>
        <dbReference type="RuleBase" id="RU004020"/>
    </source>
</evidence>
<keyword evidence="4" id="KW-0539">Nucleus</keyword>
<evidence type="ECO:0000259" key="6">
    <source>
        <dbReference type="SMART" id="SM00415"/>
    </source>
</evidence>
<dbReference type="PANTHER" id="PTHR10015">
    <property type="entry name" value="HEAT SHOCK TRANSCRIPTION FACTOR"/>
    <property type="match status" value="1"/>
</dbReference>
<dbReference type="InterPro" id="IPR036388">
    <property type="entry name" value="WH-like_DNA-bd_sf"/>
</dbReference>
<dbReference type="AlphaFoldDB" id="A0A1Y2ER63"/>
<dbReference type="InterPro" id="IPR000232">
    <property type="entry name" value="HSF_DNA-bd"/>
</dbReference>
<dbReference type="SUPFAM" id="SSF46785">
    <property type="entry name" value="Winged helix' DNA-binding domain"/>
    <property type="match status" value="1"/>
</dbReference>
<dbReference type="SMART" id="SM00415">
    <property type="entry name" value="HSF"/>
    <property type="match status" value="1"/>
</dbReference>
<dbReference type="PRINTS" id="PR00056">
    <property type="entry name" value="HSFDOMAIN"/>
</dbReference>
<dbReference type="GO" id="GO:0003700">
    <property type="term" value="F:DNA-binding transcription factor activity"/>
    <property type="evidence" value="ECO:0007669"/>
    <property type="project" value="InterPro"/>
</dbReference>
<evidence type="ECO:0000313" key="7">
    <source>
        <dbReference type="EMBL" id="ORY01969.1"/>
    </source>
</evidence>
<reference evidence="8 9" key="1">
    <citation type="submission" date="2016-08" db="EMBL/GenBank/DDBJ databases">
        <title>A Parts List for Fungal Cellulosomes Revealed by Comparative Genomics.</title>
        <authorList>
            <consortium name="DOE Joint Genome Institute"/>
            <person name="Haitjema C.H."/>
            <person name="Gilmore S.P."/>
            <person name="Henske J.K."/>
            <person name="Solomon K.V."/>
            <person name="De Groot R."/>
            <person name="Kuo A."/>
            <person name="Mondo S.J."/>
            <person name="Salamov A.A."/>
            <person name="Labutti K."/>
            <person name="Zhao Z."/>
            <person name="Chiniquy J."/>
            <person name="Barry K."/>
            <person name="Brewer H.M."/>
            <person name="Purvine S.O."/>
            <person name="Wright A.T."/>
            <person name="Boxma B."/>
            <person name="Van Alen T."/>
            <person name="Hackstein J.H."/>
            <person name="Baker S.E."/>
            <person name="Grigoriev I.V."/>
            <person name="O'Malley M.A."/>
        </authorList>
    </citation>
    <scope>NUCLEOTIDE SEQUENCE [LARGE SCALE GENOMIC DNA]</scope>
    <source>
        <strain evidence="8 9">G1</strain>
    </source>
</reference>
<evidence type="ECO:0000256" key="4">
    <source>
        <dbReference type="ARBA" id="ARBA00023242"/>
    </source>
</evidence>
<dbReference type="OrthoDB" id="60033at2759"/>
<proteinExistence type="inferred from homology"/>
<organism evidence="8 9">
    <name type="scientific">Neocallimastix californiae</name>
    <dbReference type="NCBI Taxonomy" id="1754190"/>
    <lineage>
        <taxon>Eukaryota</taxon>
        <taxon>Fungi</taxon>
        <taxon>Fungi incertae sedis</taxon>
        <taxon>Chytridiomycota</taxon>
        <taxon>Chytridiomycota incertae sedis</taxon>
        <taxon>Neocallimastigomycetes</taxon>
        <taxon>Neocallimastigales</taxon>
        <taxon>Neocallimastigaceae</taxon>
        <taxon>Neocallimastix</taxon>
    </lineage>
</organism>
<dbReference type="GO" id="GO:0005634">
    <property type="term" value="C:nucleus"/>
    <property type="evidence" value="ECO:0007669"/>
    <property type="project" value="UniProtKB-SubCell"/>
</dbReference>
<evidence type="ECO:0000256" key="1">
    <source>
        <dbReference type="ARBA" id="ARBA00004123"/>
    </source>
</evidence>
<sequence>MLSCLNFSNYIKWDNSGLSFTILDVSGFTENVLRLYFRHNKFLSFVRSLNLYGFQKVINFSNNVKKKNQNIHQSLIKNKNGNWKFFHPKFIKGKPYLLKEISRK</sequence>
<accession>A0A1Y2ER63</accession>
<dbReference type="GO" id="GO:0043565">
    <property type="term" value="F:sequence-specific DNA binding"/>
    <property type="evidence" value="ECO:0007669"/>
    <property type="project" value="InterPro"/>
</dbReference>
<dbReference type="Pfam" id="PF00447">
    <property type="entry name" value="HSF_DNA-bind"/>
    <property type="match status" value="1"/>
</dbReference>
<evidence type="ECO:0000256" key="3">
    <source>
        <dbReference type="ARBA" id="ARBA00023125"/>
    </source>
</evidence>
<dbReference type="EMBL" id="MCOG01000497">
    <property type="protein sequence ID" value="ORY01969.1"/>
    <property type="molecule type" value="Genomic_DNA"/>
</dbReference>